<evidence type="ECO:0000256" key="1">
    <source>
        <dbReference type="SAM" id="MobiDB-lite"/>
    </source>
</evidence>
<feature type="region of interest" description="Disordered" evidence="1">
    <location>
        <begin position="52"/>
        <end position="74"/>
    </location>
</feature>
<dbReference type="EMBL" id="AUVB01000031">
    <property type="protein sequence ID" value="KGE04283.1"/>
    <property type="molecule type" value="Genomic_DNA"/>
</dbReference>
<evidence type="ECO:0000313" key="3">
    <source>
        <dbReference type="EMBL" id="KGE04283.1"/>
    </source>
</evidence>
<dbReference type="AlphaFoldDB" id="A0A095VT65"/>
<dbReference type="Proteomes" id="UP000029640">
    <property type="component" value="Unassembled WGS sequence"/>
</dbReference>
<dbReference type="eggNOG" id="COG3203">
    <property type="taxonomic scope" value="Bacteria"/>
</dbReference>
<dbReference type="STRING" id="1265313.HRUBRA_01147"/>
<evidence type="ECO:0000256" key="2">
    <source>
        <dbReference type="SAM" id="SignalP"/>
    </source>
</evidence>
<gene>
    <name evidence="3" type="ORF">HRUBRA_01147</name>
</gene>
<dbReference type="PATRIC" id="fig|1265313.6.peg.1131"/>
<dbReference type="HOGENOM" id="CLU_016532_0_0_6"/>
<dbReference type="Pfam" id="PF06980">
    <property type="entry name" value="DUF1302"/>
    <property type="match status" value="1"/>
</dbReference>
<dbReference type="RefSeq" id="WP_035515307.1">
    <property type="nucleotide sequence ID" value="NZ_KN234754.1"/>
</dbReference>
<proteinExistence type="predicted"/>
<keyword evidence="2" id="KW-0732">Signal</keyword>
<reference evidence="3 4" key="1">
    <citation type="journal article" date="2014" name="Genome Announc.">
        <title>Genome Sequence of Gammaproteobacterial Pseudohaliea rubra Type Strain DSM 19751, Isolated from Coastal Seawater of the Mediterranean Sea.</title>
        <authorList>
            <person name="Spring S."/>
            <person name="Fiebig A."/>
            <person name="Riedel T."/>
            <person name="Goker M."/>
            <person name="Klenk H.P."/>
        </authorList>
    </citation>
    <scope>NUCLEOTIDE SEQUENCE [LARGE SCALE GENOMIC DNA]</scope>
    <source>
        <strain evidence="3 4">DSM 19751</strain>
    </source>
</reference>
<organism evidence="3 4">
    <name type="scientific">Pseudohaliea rubra DSM 19751</name>
    <dbReference type="NCBI Taxonomy" id="1265313"/>
    <lineage>
        <taxon>Bacteria</taxon>
        <taxon>Pseudomonadati</taxon>
        <taxon>Pseudomonadota</taxon>
        <taxon>Gammaproteobacteria</taxon>
        <taxon>Cellvibrionales</taxon>
        <taxon>Halieaceae</taxon>
        <taxon>Pseudohaliea</taxon>
    </lineage>
</organism>
<protein>
    <recommendedName>
        <fullName evidence="5">DUF1302 domain-containing protein</fullName>
    </recommendedName>
</protein>
<dbReference type="InterPro" id="IPR010727">
    <property type="entry name" value="DUF1302"/>
</dbReference>
<name>A0A095VT65_9GAMM</name>
<evidence type="ECO:0000313" key="4">
    <source>
        <dbReference type="Proteomes" id="UP000029640"/>
    </source>
</evidence>
<evidence type="ECO:0008006" key="5">
    <source>
        <dbReference type="Google" id="ProtNLM"/>
    </source>
</evidence>
<comment type="caution">
    <text evidence="3">The sequence shown here is derived from an EMBL/GenBank/DDBJ whole genome shotgun (WGS) entry which is preliminary data.</text>
</comment>
<accession>A0A095VT65</accession>
<feature type="signal peptide" evidence="2">
    <location>
        <begin position="1"/>
        <end position="20"/>
    </location>
</feature>
<sequence>MKLHRSSLSIAVALAGGVLAGDAAAFEIGPFEATLRSNITLGASWRADDASNGVLSPGNTGGEGRASSSTTDDGNLNYDQGDMYSFRLTGLHDLDLNAGSWGVFGRVKYWYDYALENDEVAHGHAANGYTPGEKLDTSDFEDLAQGKGIELLDAYVYGTFDLGDMPVELRAGNMALNWGESLFIQNGLNVISPFDVTAIRRPGTEIREALLPVGMLYANVGVTYNLTLEAFYQYDWQRTILDECGTYWSAADPYGGGCNYLTGVTSLPDGAQEAAGLTIARAPDDEPDDGGQYGISARYFMDSLNGTELGLYYVNYHSRTPIFSATNTTEAFGQPFLNPAVQPEFFFEFPEDIEVYGFTFATNVGFWAVAGELSYRPDMPLQINTVDLLQSLALGAFAEWSPMTARSLAAGPGAYVAGYDTVEYTQAQVSVIRFFEQVFGADRLSLAAEIGGAWVDGMEDGINYGRSATYGVGDFESFTSPIFGVPVSCNAHPVLATLGVVPNANAEYCTDDGFTTGSSWGYQVRASMEFNDALAGVNLVPSLAWSHDVDGYGPAPNFVEGRQALSVALRADYLNVYRAELAYTSFFGADYNELADRDFLSLSFSVAF</sequence>
<feature type="chain" id="PRO_5001912723" description="DUF1302 domain-containing protein" evidence="2">
    <location>
        <begin position="21"/>
        <end position="608"/>
    </location>
</feature>
<keyword evidence="4" id="KW-1185">Reference proteome</keyword>